<feature type="signal peptide" evidence="1">
    <location>
        <begin position="1"/>
        <end position="21"/>
    </location>
</feature>
<dbReference type="AlphaFoldDB" id="G4TRY0"/>
<comment type="caution">
    <text evidence="2">The sequence shown here is derived from an EMBL/GenBank/DDBJ whole genome shotgun (WGS) entry which is preliminary data.</text>
</comment>
<evidence type="ECO:0000313" key="3">
    <source>
        <dbReference type="Proteomes" id="UP000007148"/>
    </source>
</evidence>
<gene>
    <name evidence="2" type="ORF">PIIN_08027</name>
</gene>
<reference evidence="2 3" key="1">
    <citation type="journal article" date="2011" name="PLoS Pathog.">
        <title>Endophytic Life Strategies Decoded by Genome and Transcriptome Analyses of the Mutualistic Root Symbiont Piriformospora indica.</title>
        <authorList>
            <person name="Zuccaro A."/>
            <person name="Lahrmann U."/>
            <person name="Guldener U."/>
            <person name="Langen G."/>
            <person name="Pfiffi S."/>
            <person name="Biedenkopf D."/>
            <person name="Wong P."/>
            <person name="Samans B."/>
            <person name="Grimm C."/>
            <person name="Basiewicz M."/>
            <person name="Murat C."/>
            <person name="Martin F."/>
            <person name="Kogel K.H."/>
        </authorList>
    </citation>
    <scope>NUCLEOTIDE SEQUENCE [LARGE SCALE GENOMIC DNA]</scope>
    <source>
        <strain evidence="2 3">DSM 11827</strain>
    </source>
</reference>
<sequence length="148" mass="16519">MVQLGNTFLFVLSTLSTVASAMPTSKEQRPTPLPGLQVIVKECKYIPEHGADTDCTASQTLPARRYLAEQHMNEPVLWIGDAYIRIKAPSGTAGTRYQIRWECSTSAKKSGTEYLELLPDGRMKKISQKEFSNVDLRSHNPMSRKAFG</sequence>
<dbReference type="Proteomes" id="UP000007148">
    <property type="component" value="Unassembled WGS sequence"/>
</dbReference>
<keyword evidence="3" id="KW-1185">Reference proteome</keyword>
<accession>G4TRY0</accession>
<evidence type="ECO:0000256" key="1">
    <source>
        <dbReference type="SAM" id="SignalP"/>
    </source>
</evidence>
<keyword evidence="1" id="KW-0732">Signal</keyword>
<proteinExistence type="predicted"/>
<organism evidence="2 3">
    <name type="scientific">Serendipita indica (strain DSM 11827)</name>
    <name type="common">Root endophyte fungus</name>
    <name type="synonym">Piriformospora indica</name>
    <dbReference type="NCBI Taxonomy" id="1109443"/>
    <lineage>
        <taxon>Eukaryota</taxon>
        <taxon>Fungi</taxon>
        <taxon>Dikarya</taxon>
        <taxon>Basidiomycota</taxon>
        <taxon>Agaricomycotina</taxon>
        <taxon>Agaricomycetes</taxon>
        <taxon>Sebacinales</taxon>
        <taxon>Serendipitaceae</taxon>
        <taxon>Serendipita</taxon>
    </lineage>
</organism>
<name>G4TRY0_SERID</name>
<feature type="chain" id="PRO_5003469371" evidence="1">
    <location>
        <begin position="22"/>
        <end position="148"/>
    </location>
</feature>
<evidence type="ECO:0000313" key="2">
    <source>
        <dbReference type="EMBL" id="CCA74073.1"/>
    </source>
</evidence>
<dbReference type="HOGENOM" id="CLU_1768825_0_0_1"/>
<dbReference type="InParanoid" id="G4TRY0"/>
<protein>
    <submittedName>
        <fullName evidence="2">Uncharacterized protein</fullName>
    </submittedName>
</protein>
<dbReference type="EMBL" id="CAFZ01000277">
    <property type="protein sequence ID" value="CCA74073.1"/>
    <property type="molecule type" value="Genomic_DNA"/>
</dbReference>